<accession>A0A0N4ZGS1</accession>
<keyword evidence="2" id="KW-0479">Metal-binding</keyword>
<evidence type="ECO:0000256" key="3">
    <source>
        <dbReference type="ARBA" id="ARBA00022801"/>
    </source>
</evidence>
<evidence type="ECO:0000256" key="7">
    <source>
        <dbReference type="SAM" id="MobiDB-lite"/>
    </source>
</evidence>
<feature type="compositionally biased region" description="Basic residues" evidence="7">
    <location>
        <begin position="368"/>
        <end position="382"/>
    </location>
</feature>
<dbReference type="GO" id="GO:0004222">
    <property type="term" value="F:metalloendopeptidase activity"/>
    <property type="evidence" value="ECO:0007669"/>
    <property type="project" value="InterPro"/>
</dbReference>
<feature type="domain" description="EGF-like" evidence="8">
    <location>
        <begin position="203"/>
        <end position="245"/>
    </location>
</feature>
<sequence>DEINDDRVNLTHLVKNFTRPTTSPLGQVITIYNGDNTLSNDMLMEMINFFNLSNCIHFFNASKTQLFKGFNLINGSFNDIIIDKSKNITTIQLNETCSKDDVCIRYFFGLALGMIPQVNREDRDKYVYVVDNYTVPEKKQKYIKLNSSLFKDKAFEFDFGSFFNRNPYYGSEKHNKVYTTIIDGKNYYDKMLGQRIEYSFADRRTLCNFYNIKTLPNATCQNGGFYNPNTSSCICPDGYIGNNCSTLQRMPNCGNQTFSAKKEVNYIFACGNKACYFEINPAKNKDIEIEILAVNTKNVTPCVPYNALEIRHREDKGATGLSLCGHYNTTISLTSVSKKVFIGYNGGPGDYFLMSYKTTKKTNEKTKKEKKKTTKNEKKKKEKSNDNINLKINFTKLSNLDELNCTKLKELEHST</sequence>
<dbReference type="Pfam" id="PF01400">
    <property type="entry name" value="Astacin"/>
    <property type="match status" value="1"/>
</dbReference>
<keyword evidence="3" id="KW-0378">Hydrolase</keyword>
<dbReference type="Gene3D" id="3.40.390.10">
    <property type="entry name" value="Collagenase (Catalytic Domain)"/>
    <property type="match status" value="1"/>
</dbReference>
<evidence type="ECO:0000256" key="2">
    <source>
        <dbReference type="ARBA" id="ARBA00022723"/>
    </source>
</evidence>
<dbReference type="GO" id="GO:0006508">
    <property type="term" value="P:proteolysis"/>
    <property type="evidence" value="ECO:0007669"/>
    <property type="project" value="UniProtKB-KW"/>
</dbReference>
<dbReference type="PANTHER" id="PTHR10127">
    <property type="entry name" value="DISCOIDIN, CUB, EGF, LAMININ , AND ZINC METALLOPROTEASE DOMAIN CONTAINING"/>
    <property type="match status" value="1"/>
</dbReference>
<keyword evidence="5" id="KW-0482">Metalloprotease</keyword>
<keyword evidence="4" id="KW-0862">Zinc</keyword>
<dbReference type="PROSITE" id="PS01186">
    <property type="entry name" value="EGF_2"/>
    <property type="match status" value="1"/>
</dbReference>
<evidence type="ECO:0000313" key="10">
    <source>
        <dbReference type="WBParaSite" id="PTRK_0000703700.1"/>
    </source>
</evidence>
<dbReference type="InterPro" id="IPR000742">
    <property type="entry name" value="EGF"/>
</dbReference>
<dbReference type="AlphaFoldDB" id="A0A0N4ZGS1"/>
<dbReference type="Proteomes" id="UP000038045">
    <property type="component" value="Unplaced"/>
</dbReference>
<keyword evidence="9" id="KW-1185">Reference proteome</keyword>
<dbReference type="PANTHER" id="PTHR10127:SF780">
    <property type="entry name" value="METALLOENDOPEPTIDASE"/>
    <property type="match status" value="1"/>
</dbReference>
<dbReference type="WBParaSite" id="PTRK_0000703700.1">
    <property type="protein sequence ID" value="PTRK_0000703700.1"/>
    <property type="gene ID" value="PTRK_0000703700"/>
</dbReference>
<evidence type="ECO:0000313" key="9">
    <source>
        <dbReference type="Proteomes" id="UP000038045"/>
    </source>
</evidence>
<protein>
    <submittedName>
        <fullName evidence="10">EGF-like domain-containing protein</fullName>
    </submittedName>
</protein>
<keyword evidence="6" id="KW-0245">EGF-like domain</keyword>
<evidence type="ECO:0000256" key="1">
    <source>
        <dbReference type="ARBA" id="ARBA00022670"/>
    </source>
</evidence>
<feature type="disulfide bond" evidence="6">
    <location>
        <begin position="235"/>
        <end position="244"/>
    </location>
</feature>
<dbReference type="PROSITE" id="PS50026">
    <property type="entry name" value="EGF_3"/>
    <property type="match status" value="1"/>
</dbReference>
<evidence type="ECO:0000256" key="6">
    <source>
        <dbReference type="PROSITE-ProRule" id="PRU00076"/>
    </source>
</evidence>
<proteinExistence type="predicted"/>
<feature type="region of interest" description="Disordered" evidence="7">
    <location>
        <begin position="363"/>
        <end position="385"/>
    </location>
</feature>
<evidence type="ECO:0000256" key="5">
    <source>
        <dbReference type="ARBA" id="ARBA00023049"/>
    </source>
</evidence>
<keyword evidence="1" id="KW-0645">Protease</keyword>
<dbReference type="GO" id="GO:0046872">
    <property type="term" value="F:metal ion binding"/>
    <property type="evidence" value="ECO:0007669"/>
    <property type="project" value="UniProtKB-KW"/>
</dbReference>
<reference evidence="10" key="1">
    <citation type="submission" date="2017-02" db="UniProtKB">
        <authorList>
            <consortium name="WormBaseParasite"/>
        </authorList>
    </citation>
    <scope>IDENTIFICATION</scope>
</reference>
<name>A0A0N4ZGS1_PARTI</name>
<comment type="caution">
    <text evidence="6">Lacks conserved residue(s) required for the propagation of feature annotation.</text>
</comment>
<evidence type="ECO:0000256" key="4">
    <source>
        <dbReference type="ARBA" id="ARBA00022833"/>
    </source>
</evidence>
<evidence type="ECO:0000259" key="8">
    <source>
        <dbReference type="PROSITE" id="PS50026"/>
    </source>
</evidence>
<organism evidence="9 10">
    <name type="scientific">Parastrongyloides trichosuri</name>
    <name type="common">Possum-specific nematode worm</name>
    <dbReference type="NCBI Taxonomy" id="131310"/>
    <lineage>
        <taxon>Eukaryota</taxon>
        <taxon>Metazoa</taxon>
        <taxon>Ecdysozoa</taxon>
        <taxon>Nematoda</taxon>
        <taxon>Chromadorea</taxon>
        <taxon>Rhabditida</taxon>
        <taxon>Tylenchina</taxon>
        <taxon>Panagrolaimomorpha</taxon>
        <taxon>Strongyloidoidea</taxon>
        <taxon>Strongyloididae</taxon>
        <taxon>Parastrongyloides</taxon>
    </lineage>
</organism>
<dbReference type="InterPro" id="IPR001506">
    <property type="entry name" value="Peptidase_M12A"/>
</dbReference>
<dbReference type="InterPro" id="IPR024079">
    <property type="entry name" value="MetalloPept_cat_dom_sf"/>
</dbReference>
<keyword evidence="6" id="KW-1015">Disulfide bond</keyword>
<dbReference type="PROSITE" id="PS00022">
    <property type="entry name" value="EGF_1"/>
    <property type="match status" value="1"/>
</dbReference>